<proteinExistence type="predicted"/>
<dbReference type="Proteomes" id="UP000001935">
    <property type="component" value="Chromosome"/>
</dbReference>
<evidence type="ECO:0000259" key="3">
    <source>
        <dbReference type="Pfam" id="PF02230"/>
    </source>
</evidence>
<evidence type="ECO:0000256" key="2">
    <source>
        <dbReference type="ARBA" id="ARBA00022801"/>
    </source>
</evidence>
<dbReference type="InterPro" id="IPR003140">
    <property type="entry name" value="PLipase/COase/thioEstase"/>
</dbReference>
<gene>
    <name evidence="4" type="ordered locus">Adeh_0540</name>
</gene>
<dbReference type="Pfam" id="PF02230">
    <property type="entry name" value="Abhydrolase_2"/>
    <property type="match status" value="1"/>
</dbReference>
<dbReference type="eggNOG" id="COG0400">
    <property type="taxonomic scope" value="Bacteria"/>
</dbReference>
<dbReference type="Gene3D" id="3.40.50.1820">
    <property type="entry name" value="alpha/beta hydrolase"/>
    <property type="match status" value="1"/>
</dbReference>
<dbReference type="HOGENOM" id="CLU_049413_5_3_7"/>
<dbReference type="STRING" id="290397.Adeh_0540"/>
<dbReference type="PANTHER" id="PTHR43037">
    <property type="entry name" value="UNNAMED PRODUCT-RELATED"/>
    <property type="match status" value="1"/>
</dbReference>
<dbReference type="EMBL" id="CP000251">
    <property type="protein sequence ID" value="ABC80316.1"/>
    <property type="molecule type" value="Genomic_DNA"/>
</dbReference>
<accession>Q2IND3</accession>
<reference evidence="4" key="1">
    <citation type="submission" date="2006-01" db="EMBL/GenBank/DDBJ databases">
        <title>Complete sequence of Anaeromyxobacter dehalogenans 2CP-C.</title>
        <authorList>
            <consortium name="US DOE Joint Genome Institute"/>
            <person name="Copeland A."/>
            <person name="Lucas S."/>
            <person name="Lapidus A."/>
            <person name="Barry K."/>
            <person name="Detter J.C."/>
            <person name="Glavina T."/>
            <person name="Hammon N."/>
            <person name="Israni S."/>
            <person name="Pitluck S."/>
            <person name="Brettin T."/>
            <person name="Bruce D."/>
            <person name="Han C."/>
            <person name="Tapia R."/>
            <person name="Gilna P."/>
            <person name="Kiss H."/>
            <person name="Schmutz J."/>
            <person name="Larimer F."/>
            <person name="Land M."/>
            <person name="Kyrpides N."/>
            <person name="Anderson I."/>
            <person name="Sanford R.A."/>
            <person name="Ritalahti K.M."/>
            <person name="Thomas H.S."/>
            <person name="Kirby J.R."/>
            <person name="Zhulin I.B."/>
            <person name="Loeffler F.E."/>
            <person name="Richardson P."/>
        </authorList>
    </citation>
    <scope>NUCLEOTIDE SEQUENCE</scope>
    <source>
        <strain evidence="4">2CP-C</strain>
    </source>
</reference>
<dbReference type="SUPFAM" id="SSF53474">
    <property type="entry name" value="alpha/beta-Hydrolases"/>
    <property type="match status" value="1"/>
</dbReference>
<organism evidence="4 5">
    <name type="scientific">Anaeromyxobacter dehalogenans (strain 2CP-C)</name>
    <dbReference type="NCBI Taxonomy" id="290397"/>
    <lineage>
        <taxon>Bacteria</taxon>
        <taxon>Pseudomonadati</taxon>
        <taxon>Myxococcota</taxon>
        <taxon>Myxococcia</taxon>
        <taxon>Myxococcales</taxon>
        <taxon>Cystobacterineae</taxon>
        <taxon>Anaeromyxobacteraceae</taxon>
        <taxon>Anaeromyxobacter</taxon>
    </lineage>
</organism>
<keyword evidence="2" id="KW-0378">Hydrolase</keyword>
<protein>
    <submittedName>
        <fullName evidence="4">Phospholipase/Carboxylesterase</fullName>
    </submittedName>
</protein>
<evidence type="ECO:0000313" key="5">
    <source>
        <dbReference type="Proteomes" id="UP000001935"/>
    </source>
</evidence>
<dbReference type="InterPro" id="IPR050955">
    <property type="entry name" value="Plant_Biomass_Hydrol_Est"/>
</dbReference>
<keyword evidence="1" id="KW-0732">Signal</keyword>
<sequence length="221" mass="22991">MSPAMTSPALPLVHVVRPPRVPSARPPLLVLLHGIGADERDLLPLAAHLDPRFLTVSLRAPNEAEPMGFAWYAIDWRTAPPRHDVAQAAASLEALLAFLAGAPAALGTDPARTFLLGFSQGAAMALAAALARPELVRGAVLHSGRPLPGQPAPAGGLAGLEVLVLHGLADPVLPPAQGRAIRDLLAPVLGPRLTHLELEGAHEVTAETLSEAARWLSARLG</sequence>
<dbReference type="InterPro" id="IPR029058">
    <property type="entry name" value="AB_hydrolase_fold"/>
</dbReference>
<dbReference type="AlphaFoldDB" id="Q2IND3"/>
<dbReference type="KEGG" id="ade:Adeh_0540"/>
<dbReference type="PANTHER" id="PTHR43037:SF5">
    <property type="entry name" value="FERULOYL ESTERASE"/>
    <property type="match status" value="1"/>
</dbReference>
<feature type="domain" description="Phospholipase/carboxylesterase/thioesterase" evidence="3">
    <location>
        <begin position="27"/>
        <end position="217"/>
    </location>
</feature>
<evidence type="ECO:0000313" key="4">
    <source>
        <dbReference type="EMBL" id="ABC80316.1"/>
    </source>
</evidence>
<name>Q2IND3_ANADE</name>
<dbReference type="GO" id="GO:0016787">
    <property type="term" value="F:hydrolase activity"/>
    <property type="evidence" value="ECO:0007669"/>
    <property type="project" value="UniProtKB-KW"/>
</dbReference>
<evidence type="ECO:0000256" key="1">
    <source>
        <dbReference type="ARBA" id="ARBA00022729"/>
    </source>
</evidence>
<dbReference type="ESTHER" id="anade-q2ind3">
    <property type="family name" value="LYsophospholipase_carboxylesterase"/>
</dbReference>